<dbReference type="GO" id="GO:0046872">
    <property type="term" value="F:metal ion binding"/>
    <property type="evidence" value="ECO:0007669"/>
    <property type="project" value="UniProtKB-KW"/>
</dbReference>
<evidence type="ECO:0000256" key="2">
    <source>
        <dbReference type="ARBA" id="ARBA00001964"/>
    </source>
</evidence>
<evidence type="ECO:0000313" key="18">
    <source>
        <dbReference type="Proteomes" id="UP000789831"/>
    </source>
</evidence>
<keyword evidence="11" id="KW-0496">Mitochondrion</keyword>
<protein>
    <recommendedName>
        <fullName evidence="13">2-oxoglutarate dehydrogenase, mitochondrial</fullName>
        <ecNumber evidence="5">1.2.4.2</ecNumber>
    </recommendedName>
    <alternativeName>
        <fullName evidence="14">2-oxoglutarate dehydrogenase complex component E1</fullName>
    </alternativeName>
</protein>
<reference evidence="17" key="1">
    <citation type="submission" date="2021-06" db="EMBL/GenBank/DDBJ databases">
        <authorList>
            <person name="Kallberg Y."/>
            <person name="Tangrot J."/>
            <person name="Rosling A."/>
        </authorList>
    </citation>
    <scope>NUCLEOTIDE SEQUENCE</scope>
    <source>
        <strain evidence="17">MT106</strain>
    </source>
</reference>
<comment type="function">
    <text evidence="12">The 2-oxoglutarate dehydrogenase complex catalyzes the overall conversion of 2-oxoglutarate to succinyl-CoA and CO(2). It contains multiple copies of three enzymatic components: 2-oxoglutarate dehydrogenase (E1), dihydrolipoamide succinyltransferase (E2) and lipoamide dehydrogenase (E3).</text>
</comment>
<dbReference type="PANTHER" id="PTHR23152:SF4">
    <property type="entry name" value="2-OXOADIPATE DEHYDROGENASE COMPLEX COMPONENT E1"/>
    <property type="match status" value="1"/>
</dbReference>
<evidence type="ECO:0000313" key="17">
    <source>
        <dbReference type="EMBL" id="CAG8437382.1"/>
    </source>
</evidence>
<dbReference type="GO" id="GO:0030976">
    <property type="term" value="F:thiamine pyrophosphate binding"/>
    <property type="evidence" value="ECO:0007669"/>
    <property type="project" value="InterPro"/>
</dbReference>
<evidence type="ECO:0000256" key="14">
    <source>
        <dbReference type="ARBA" id="ARBA00042984"/>
    </source>
</evidence>
<organism evidence="17 18">
    <name type="scientific">Ambispora gerdemannii</name>
    <dbReference type="NCBI Taxonomy" id="144530"/>
    <lineage>
        <taxon>Eukaryota</taxon>
        <taxon>Fungi</taxon>
        <taxon>Fungi incertae sedis</taxon>
        <taxon>Mucoromycota</taxon>
        <taxon>Glomeromycotina</taxon>
        <taxon>Glomeromycetes</taxon>
        <taxon>Archaeosporales</taxon>
        <taxon>Ambisporaceae</taxon>
        <taxon>Ambispora</taxon>
    </lineage>
</organism>
<gene>
    <name evidence="17" type="ORF">AGERDE_LOCUS769</name>
</gene>
<dbReference type="Proteomes" id="UP000789831">
    <property type="component" value="Unassembled WGS sequence"/>
</dbReference>
<dbReference type="PANTHER" id="PTHR23152">
    <property type="entry name" value="2-OXOGLUTARATE DEHYDROGENASE"/>
    <property type="match status" value="1"/>
</dbReference>
<keyword evidence="9" id="KW-0560">Oxidoreductase</keyword>
<evidence type="ECO:0000256" key="10">
    <source>
        <dbReference type="ARBA" id="ARBA00023052"/>
    </source>
</evidence>
<evidence type="ECO:0000256" key="8">
    <source>
        <dbReference type="ARBA" id="ARBA00022946"/>
    </source>
</evidence>
<dbReference type="EMBL" id="CAJVPL010000040">
    <property type="protein sequence ID" value="CAG8437382.1"/>
    <property type="molecule type" value="Genomic_DNA"/>
</dbReference>
<dbReference type="EC" id="1.2.4.2" evidence="5"/>
<dbReference type="InterPro" id="IPR032106">
    <property type="entry name" value="2-oxogl_dehyd_N"/>
</dbReference>
<evidence type="ECO:0000256" key="9">
    <source>
        <dbReference type="ARBA" id="ARBA00023002"/>
    </source>
</evidence>
<evidence type="ECO:0000256" key="11">
    <source>
        <dbReference type="ARBA" id="ARBA00023128"/>
    </source>
</evidence>
<comment type="subcellular location">
    <subcellularLocation>
        <location evidence="3">Mitochondrion matrix</location>
    </subcellularLocation>
</comment>
<dbReference type="GO" id="GO:0005759">
    <property type="term" value="C:mitochondrial matrix"/>
    <property type="evidence" value="ECO:0007669"/>
    <property type="project" value="UniProtKB-SubCell"/>
</dbReference>
<evidence type="ECO:0000256" key="12">
    <source>
        <dbReference type="ARBA" id="ARBA00037426"/>
    </source>
</evidence>
<dbReference type="Pfam" id="PF16078">
    <property type="entry name" value="2-oxogl_dehyd_N"/>
    <property type="match status" value="1"/>
</dbReference>
<proteinExistence type="inferred from homology"/>
<evidence type="ECO:0000256" key="6">
    <source>
        <dbReference type="ARBA" id="ARBA00022723"/>
    </source>
</evidence>
<dbReference type="GO" id="GO:0004591">
    <property type="term" value="F:oxoglutarate dehydrogenase (succinyl-transferring) activity"/>
    <property type="evidence" value="ECO:0007669"/>
    <property type="project" value="UniProtKB-EC"/>
</dbReference>
<keyword evidence="10" id="KW-0786">Thiamine pyrophosphate</keyword>
<accession>A0A9N8YJX6</accession>
<evidence type="ECO:0000256" key="7">
    <source>
        <dbReference type="ARBA" id="ARBA00022842"/>
    </source>
</evidence>
<dbReference type="Gene3D" id="3.40.50.970">
    <property type="match status" value="1"/>
</dbReference>
<keyword evidence="6" id="KW-0479">Metal-binding</keyword>
<comment type="caution">
    <text evidence="17">The sequence shown here is derived from an EMBL/GenBank/DDBJ whole genome shotgun (WGS) entry which is preliminary data.</text>
</comment>
<dbReference type="AlphaFoldDB" id="A0A9N8YJX6"/>
<dbReference type="Gene3D" id="1.10.287.1150">
    <property type="entry name" value="TPP helical domain"/>
    <property type="match status" value="1"/>
</dbReference>
<evidence type="ECO:0000256" key="5">
    <source>
        <dbReference type="ARBA" id="ARBA00012280"/>
    </source>
</evidence>
<dbReference type="OrthoDB" id="413077at2759"/>
<keyword evidence="8" id="KW-0809">Transit peptide</keyword>
<evidence type="ECO:0000256" key="3">
    <source>
        <dbReference type="ARBA" id="ARBA00004305"/>
    </source>
</evidence>
<dbReference type="GO" id="GO:0006099">
    <property type="term" value="P:tricarboxylic acid cycle"/>
    <property type="evidence" value="ECO:0007669"/>
    <property type="project" value="TreeGrafter"/>
</dbReference>
<comment type="cofactor">
    <cofactor evidence="1">
        <name>Mg(2+)</name>
        <dbReference type="ChEBI" id="CHEBI:18420"/>
    </cofactor>
</comment>
<feature type="domain" description="2-oxoglutarate dehydrogenase E1 component N-terminal" evidence="16">
    <location>
        <begin position="64"/>
        <end position="102"/>
    </location>
</feature>
<name>A0A9N8YJX6_9GLOM</name>
<evidence type="ECO:0000256" key="4">
    <source>
        <dbReference type="ARBA" id="ARBA00006936"/>
    </source>
</evidence>
<dbReference type="InterPro" id="IPR029061">
    <property type="entry name" value="THDP-binding"/>
</dbReference>
<keyword evidence="7" id="KW-0460">Magnesium</keyword>
<evidence type="ECO:0000256" key="1">
    <source>
        <dbReference type="ARBA" id="ARBA00001946"/>
    </source>
</evidence>
<dbReference type="GO" id="GO:0045252">
    <property type="term" value="C:oxoglutarate dehydrogenase complex"/>
    <property type="evidence" value="ECO:0007669"/>
    <property type="project" value="TreeGrafter"/>
</dbReference>
<dbReference type="FunFam" id="1.10.287.1150:FF:000002">
    <property type="entry name" value="2-oxoglutarate dehydrogenase E1 component"/>
    <property type="match status" value="1"/>
</dbReference>
<comment type="similarity">
    <text evidence="4">Belongs to the alpha-ketoglutarate dehydrogenase family.</text>
</comment>
<dbReference type="SUPFAM" id="SSF52518">
    <property type="entry name" value="Thiamin diphosphate-binding fold (THDP-binding)"/>
    <property type="match status" value="1"/>
</dbReference>
<evidence type="ECO:0000256" key="13">
    <source>
        <dbReference type="ARBA" id="ARBA00040267"/>
    </source>
</evidence>
<evidence type="ECO:0000259" key="16">
    <source>
        <dbReference type="Pfam" id="PF16078"/>
    </source>
</evidence>
<comment type="catalytic activity">
    <reaction evidence="15">
        <text>N(6)-[(R)-lipoyl]-L-lysyl-[protein] + 2-oxoglutarate + H(+) = N(6)-[(R)-S(8)-succinyldihydrolipoyl]-L-lysyl-[protein] + CO2</text>
        <dbReference type="Rhea" id="RHEA:12188"/>
        <dbReference type="Rhea" id="RHEA-COMP:10474"/>
        <dbReference type="Rhea" id="RHEA-COMP:20092"/>
        <dbReference type="ChEBI" id="CHEBI:15378"/>
        <dbReference type="ChEBI" id="CHEBI:16526"/>
        <dbReference type="ChEBI" id="CHEBI:16810"/>
        <dbReference type="ChEBI" id="CHEBI:83099"/>
        <dbReference type="ChEBI" id="CHEBI:83120"/>
        <dbReference type="EC" id="1.2.4.2"/>
    </reaction>
</comment>
<keyword evidence="18" id="KW-1185">Reference proteome</keyword>
<evidence type="ECO:0000256" key="15">
    <source>
        <dbReference type="ARBA" id="ARBA00051911"/>
    </source>
</evidence>
<dbReference type="InterPro" id="IPR011603">
    <property type="entry name" value="2oxoglutarate_DH_E1"/>
</dbReference>
<comment type="cofactor">
    <cofactor evidence="2">
        <name>thiamine diphosphate</name>
        <dbReference type="ChEBI" id="CHEBI:58937"/>
    </cofactor>
</comment>
<sequence length="306" mass="34561">MSGSMFLRAGRSALNILRPKPFGLHHTSLTKLRASGAIPSLNAVRTKVSAVNSPYPQTSQSNDVFLQGSTAGYVDEMYQAWLKDPNSVHLSWQVYFRNMQAGVNPLEAFQPPPTLVHITTGIGAGLTPSSQTFNVTDHMKVQLIVRAYQVRGHQIAQLDPLGIMHADLDPSIPSELDPSYYGFTERDLDRVFTLGPGILPGFMESTPKMTLREIVEHCKKTYCKTIGIEYIHIVDRVQCDWIRSRMEIEKPFDYSKEEKHMILDRLIWSDSFERFVATKYPNEKRFGLEGCESLIPGMKALVSHMK</sequence>